<dbReference type="PANTHER" id="PTHR28008:SF1">
    <property type="entry name" value="DOMAIN PROTEIN, PUTATIVE (AFU_ORTHOLOGUE AFUA_3G10980)-RELATED"/>
    <property type="match status" value="1"/>
</dbReference>
<name>A0ABW5WK41_9FLAO</name>
<feature type="transmembrane region" description="Helical" evidence="1">
    <location>
        <begin position="100"/>
        <end position="117"/>
    </location>
</feature>
<keyword evidence="4" id="KW-1185">Reference proteome</keyword>
<keyword evidence="1" id="KW-1133">Transmembrane helix</keyword>
<dbReference type="InterPro" id="IPR006976">
    <property type="entry name" value="VanZ-like"/>
</dbReference>
<dbReference type="RefSeq" id="WP_183484508.1">
    <property type="nucleotide sequence ID" value="NZ_JBHUOV010000001.1"/>
</dbReference>
<dbReference type="NCBIfam" id="NF037970">
    <property type="entry name" value="vanZ_1"/>
    <property type="match status" value="1"/>
</dbReference>
<dbReference type="Proteomes" id="UP001597533">
    <property type="component" value="Unassembled WGS sequence"/>
</dbReference>
<feature type="transmembrane region" description="Helical" evidence="1">
    <location>
        <begin position="39"/>
        <end position="57"/>
    </location>
</feature>
<dbReference type="PANTHER" id="PTHR28008">
    <property type="entry name" value="DOMAIN PROTEIN, PUTATIVE (AFU_ORTHOLOGUE AFUA_3G10980)-RELATED"/>
    <property type="match status" value="1"/>
</dbReference>
<evidence type="ECO:0000313" key="4">
    <source>
        <dbReference type="Proteomes" id="UP001597533"/>
    </source>
</evidence>
<dbReference type="EMBL" id="JBHUOV010000001">
    <property type="protein sequence ID" value="MFD2822215.1"/>
    <property type="molecule type" value="Genomic_DNA"/>
</dbReference>
<reference evidence="4" key="1">
    <citation type="journal article" date="2019" name="Int. J. Syst. Evol. Microbiol.">
        <title>The Global Catalogue of Microorganisms (GCM) 10K type strain sequencing project: providing services to taxonomists for standard genome sequencing and annotation.</title>
        <authorList>
            <consortium name="The Broad Institute Genomics Platform"/>
            <consortium name="The Broad Institute Genome Sequencing Center for Infectious Disease"/>
            <person name="Wu L."/>
            <person name="Ma J."/>
        </authorList>
    </citation>
    <scope>NUCLEOTIDE SEQUENCE [LARGE SCALE GENOMIC DNA]</scope>
    <source>
        <strain evidence="4">KCTC 32141</strain>
    </source>
</reference>
<organism evidence="3 4">
    <name type="scientific">Lacinutrix iliipiscaria</name>
    <dbReference type="NCBI Taxonomy" id="1230532"/>
    <lineage>
        <taxon>Bacteria</taxon>
        <taxon>Pseudomonadati</taxon>
        <taxon>Bacteroidota</taxon>
        <taxon>Flavobacteriia</taxon>
        <taxon>Flavobacteriales</taxon>
        <taxon>Flavobacteriaceae</taxon>
        <taxon>Lacinutrix</taxon>
    </lineage>
</organism>
<gene>
    <name evidence="3" type="ORF">ACFS5M_00945</name>
</gene>
<dbReference type="Pfam" id="PF04892">
    <property type="entry name" value="VanZ"/>
    <property type="match status" value="1"/>
</dbReference>
<evidence type="ECO:0000313" key="3">
    <source>
        <dbReference type="EMBL" id="MFD2822215.1"/>
    </source>
</evidence>
<evidence type="ECO:0000259" key="2">
    <source>
        <dbReference type="Pfam" id="PF04892"/>
    </source>
</evidence>
<proteinExistence type="predicted"/>
<feature type="transmembrane region" description="Helical" evidence="1">
    <location>
        <begin position="69"/>
        <end position="88"/>
    </location>
</feature>
<feature type="domain" description="VanZ-like" evidence="2">
    <location>
        <begin position="26"/>
        <end position="117"/>
    </location>
</feature>
<sequence>MLKKHALIITIIYSTILAVLSLIHISGLKEINYSNTDKIFHFIAYSALAWFWFKALYYKFNKTFNASLLIAAIISIIFGIIIEVLQGTLTSTRVAENNDILANTLGVCLTIAILFLFKKAEVKK</sequence>
<feature type="transmembrane region" description="Helical" evidence="1">
    <location>
        <begin position="7"/>
        <end position="27"/>
    </location>
</feature>
<accession>A0ABW5WK41</accession>
<evidence type="ECO:0000256" key="1">
    <source>
        <dbReference type="SAM" id="Phobius"/>
    </source>
</evidence>
<protein>
    <submittedName>
        <fullName evidence="3">VanZ family protein</fullName>
    </submittedName>
</protein>
<comment type="caution">
    <text evidence="3">The sequence shown here is derived from an EMBL/GenBank/DDBJ whole genome shotgun (WGS) entry which is preliminary data.</text>
</comment>
<keyword evidence="1" id="KW-0812">Transmembrane</keyword>
<keyword evidence="1" id="KW-0472">Membrane</keyword>